<dbReference type="OrthoDB" id="3363468at2"/>
<keyword evidence="2" id="KW-0808">Transferase</keyword>
<dbReference type="InterPro" id="IPR039430">
    <property type="entry name" value="Thymidylate_kin-like_dom"/>
</dbReference>
<reference evidence="2 3" key="1">
    <citation type="submission" date="2019-07" db="EMBL/GenBank/DDBJ databases">
        <title>Analysis of the biochemical properties, biological activity and biotechnological potential of siderophores and biosurfactants produced by Antarctic psychrotolerant bacteria.</title>
        <authorList>
            <person name="Styczynski M."/>
            <person name="Krucon T."/>
            <person name="Decewicz P."/>
            <person name="Dziewit L."/>
        </authorList>
    </citation>
    <scope>NUCLEOTIDE SEQUENCE [LARGE SCALE GENOMIC DNA]</scope>
    <source>
        <strain evidence="2 3">ANT_H27</strain>
    </source>
</reference>
<dbReference type="AlphaFoldDB" id="A0A5B0EFC8"/>
<dbReference type="InterPro" id="IPR027417">
    <property type="entry name" value="P-loop_NTPase"/>
</dbReference>
<evidence type="ECO:0000259" key="1">
    <source>
        <dbReference type="Pfam" id="PF02223"/>
    </source>
</evidence>
<keyword evidence="2" id="KW-0418">Kinase</keyword>
<gene>
    <name evidence="2" type="ORF">FQ154_08635</name>
</gene>
<dbReference type="Gene3D" id="3.40.50.300">
    <property type="entry name" value="P-loop containing nucleotide triphosphate hydrolases"/>
    <property type="match status" value="1"/>
</dbReference>
<dbReference type="SUPFAM" id="SSF52540">
    <property type="entry name" value="P-loop containing nucleoside triphosphate hydrolases"/>
    <property type="match status" value="1"/>
</dbReference>
<organism evidence="2 3">
    <name type="scientific">Paeniglutamicibacter gangotriensis</name>
    <dbReference type="NCBI Taxonomy" id="254787"/>
    <lineage>
        <taxon>Bacteria</taxon>
        <taxon>Bacillati</taxon>
        <taxon>Actinomycetota</taxon>
        <taxon>Actinomycetes</taxon>
        <taxon>Micrococcales</taxon>
        <taxon>Micrococcaceae</taxon>
        <taxon>Paeniglutamicibacter</taxon>
    </lineage>
</organism>
<dbReference type="Pfam" id="PF02223">
    <property type="entry name" value="Thymidylate_kin"/>
    <property type="match status" value="1"/>
</dbReference>
<sequence>MPSNPPEARPKYAHQEDLSHRRTVVLLGIDGAGKTTTATALMASMRASGIRAQLLRNPGGRRWMSRVAAWFGTAPTPAWANLFESIVRCINVLLAHARASGFPGTTIMDRHVACQLVLRSVRGQPQGVLLPWLLARLPRPEAIILIDVPADIAHARILLRGEDSETLAYLESSRKAYLKIARAKGWHIIDGSGTPPQVALTVLSAASPKVWDDSIPLVGLGPMPRLMRRRARQ</sequence>
<proteinExistence type="predicted"/>
<protein>
    <submittedName>
        <fullName evidence="2">Thymidylate kinase</fullName>
    </submittedName>
</protein>
<feature type="domain" description="Thymidylate kinase-like" evidence="1">
    <location>
        <begin position="28"/>
        <end position="193"/>
    </location>
</feature>
<dbReference type="EMBL" id="VOBL01000007">
    <property type="protein sequence ID" value="KAA0977356.1"/>
    <property type="molecule type" value="Genomic_DNA"/>
</dbReference>
<accession>A0A5B0EFC8</accession>
<dbReference type="CDD" id="cd01672">
    <property type="entry name" value="TMPK"/>
    <property type="match status" value="1"/>
</dbReference>
<comment type="caution">
    <text evidence="2">The sequence shown here is derived from an EMBL/GenBank/DDBJ whole genome shotgun (WGS) entry which is preliminary data.</text>
</comment>
<evidence type="ECO:0000313" key="2">
    <source>
        <dbReference type="EMBL" id="KAA0977356.1"/>
    </source>
</evidence>
<dbReference type="RefSeq" id="WP_007272640.1">
    <property type="nucleotide sequence ID" value="NZ_JBITUG010000003.1"/>
</dbReference>
<dbReference type="Proteomes" id="UP000323856">
    <property type="component" value="Unassembled WGS sequence"/>
</dbReference>
<dbReference type="GO" id="GO:0016301">
    <property type="term" value="F:kinase activity"/>
    <property type="evidence" value="ECO:0007669"/>
    <property type="project" value="UniProtKB-KW"/>
</dbReference>
<name>A0A5B0EFC8_9MICC</name>
<evidence type="ECO:0000313" key="3">
    <source>
        <dbReference type="Proteomes" id="UP000323856"/>
    </source>
</evidence>